<keyword evidence="2" id="KW-1185">Reference proteome</keyword>
<protein>
    <submittedName>
        <fullName evidence="1">Uncharacterized protein</fullName>
    </submittedName>
</protein>
<proteinExistence type="predicted"/>
<organism evidence="1 2">
    <name type="scientific">Sphingorhabdus pulchriflava</name>
    <dbReference type="NCBI Taxonomy" id="2292257"/>
    <lineage>
        <taxon>Bacteria</taxon>
        <taxon>Pseudomonadati</taxon>
        <taxon>Pseudomonadota</taxon>
        <taxon>Alphaproteobacteria</taxon>
        <taxon>Sphingomonadales</taxon>
        <taxon>Sphingomonadaceae</taxon>
        <taxon>Sphingorhabdus</taxon>
    </lineage>
</organism>
<comment type="caution">
    <text evidence="1">The sequence shown here is derived from an EMBL/GenBank/DDBJ whole genome shotgun (WGS) entry which is preliminary data.</text>
</comment>
<dbReference type="EMBL" id="QRGP01000001">
    <property type="protein sequence ID" value="RDV07646.1"/>
    <property type="molecule type" value="Genomic_DNA"/>
</dbReference>
<dbReference type="AlphaFoldDB" id="A0A371BJA5"/>
<reference evidence="2" key="1">
    <citation type="submission" date="2018-08" db="EMBL/GenBank/DDBJ databases">
        <authorList>
            <person name="Kim S.-J."/>
            <person name="Jung G.-Y."/>
        </authorList>
    </citation>
    <scope>NUCLEOTIDE SEQUENCE [LARGE SCALE GENOMIC DNA]</scope>
    <source>
        <strain evidence="2">GY_G</strain>
    </source>
</reference>
<gene>
    <name evidence="1" type="ORF">DXH95_10055</name>
</gene>
<sequence length="132" mass="14590">MDPAKLKDPCIFTKEEVGKTFGITIATTEPEKMGQMSGCTYKGDKGSLRINFIAHDPGYFDMAVASMKKMKPGRKVDIAGDPDGAWMQFVSETGGYLNYNRQNVSIEILPMMDASESNAATQEKLLSMRRIP</sequence>
<evidence type="ECO:0000313" key="1">
    <source>
        <dbReference type="EMBL" id="RDV07646.1"/>
    </source>
</evidence>
<accession>A0A371BJA5</accession>
<name>A0A371BJA5_9SPHN</name>
<dbReference type="Proteomes" id="UP000263833">
    <property type="component" value="Unassembled WGS sequence"/>
</dbReference>
<evidence type="ECO:0000313" key="2">
    <source>
        <dbReference type="Proteomes" id="UP000263833"/>
    </source>
</evidence>